<evidence type="ECO:0000256" key="3">
    <source>
        <dbReference type="ARBA" id="ARBA00022448"/>
    </source>
</evidence>
<keyword evidence="8" id="KW-0106">Calcium</keyword>
<evidence type="ECO:0000256" key="2">
    <source>
        <dbReference type="ARBA" id="ARBA00005653"/>
    </source>
</evidence>
<evidence type="ECO:0000256" key="13">
    <source>
        <dbReference type="ARBA" id="ARBA00023303"/>
    </source>
</evidence>
<feature type="transmembrane region" description="Helical" evidence="15">
    <location>
        <begin position="143"/>
        <end position="161"/>
    </location>
</feature>
<evidence type="ECO:0000256" key="4">
    <source>
        <dbReference type="ARBA" id="ARBA00022568"/>
    </source>
</evidence>
<proteinExistence type="inferred from homology"/>
<dbReference type="GO" id="GO:0015292">
    <property type="term" value="F:uniporter activity"/>
    <property type="evidence" value="ECO:0007669"/>
    <property type="project" value="TreeGrafter"/>
</dbReference>
<dbReference type="PANTHER" id="PTHR13462:SF10">
    <property type="entry name" value="CALCIUM UNIPORTER PROTEIN, MITOCHONDRIAL"/>
    <property type="match status" value="1"/>
</dbReference>
<accession>A0A3L6KY61</accession>
<comment type="subcellular location">
    <subcellularLocation>
        <location evidence="1">Mitochondrion inner membrane</location>
        <topology evidence="1">Multi-pass membrane protein</topology>
    </subcellularLocation>
</comment>
<dbReference type="Pfam" id="PF04678">
    <property type="entry name" value="MCU"/>
    <property type="match status" value="1"/>
</dbReference>
<feature type="domain" description="Calcium uniporter protein C-terminal" evidence="16">
    <location>
        <begin position="51"/>
        <end position="197"/>
    </location>
</feature>
<keyword evidence="13" id="KW-0407">Ion channel</keyword>
<evidence type="ECO:0000256" key="1">
    <source>
        <dbReference type="ARBA" id="ARBA00004448"/>
    </source>
</evidence>
<dbReference type="GO" id="GO:0036444">
    <property type="term" value="P:calcium import into the mitochondrion"/>
    <property type="evidence" value="ECO:0007669"/>
    <property type="project" value="UniProtKB-ARBA"/>
</dbReference>
<evidence type="ECO:0000259" key="16">
    <source>
        <dbReference type="Pfam" id="PF04678"/>
    </source>
</evidence>
<evidence type="ECO:0000256" key="6">
    <source>
        <dbReference type="ARBA" id="ARBA00022692"/>
    </source>
</evidence>
<evidence type="ECO:0000256" key="10">
    <source>
        <dbReference type="ARBA" id="ARBA00023065"/>
    </source>
</evidence>
<evidence type="ECO:0000256" key="12">
    <source>
        <dbReference type="ARBA" id="ARBA00023136"/>
    </source>
</evidence>
<dbReference type="EMBL" id="QSBY01000010">
    <property type="protein sequence ID" value="RHW68806.1"/>
    <property type="molecule type" value="Genomic_DNA"/>
</dbReference>
<dbReference type="GO" id="GO:0005262">
    <property type="term" value="F:calcium channel activity"/>
    <property type="evidence" value="ECO:0007669"/>
    <property type="project" value="UniProtKB-KW"/>
</dbReference>
<evidence type="ECO:0000256" key="8">
    <source>
        <dbReference type="ARBA" id="ARBA00022837"/>
    </source>
</evidence>
<keyword evidence="6 15" id="KW-0812">Transmembrane</keyword>
<evidence type="ECO:0000256" key="5">
    <source>
        <dbReference type="ARBA" id="ARBA00022673"/>
    </source>
</evidence>
<dbReference type="GO" id="GO:1990246">
    <property type="term" value="C:uniplex complex"/>
    <property type="evidence" value="ECO:0007669"/>
    <property type="project" value="TreeGrafter"/>
</dbReference>
<dbReference type="Proteomes" id="UP000266743">
    <property type="component" value="Chromosome 10"/>
</dbReference>
<comment type="caution">
    <text evidence="17">The sequence shown here is derived from an EMBL/GenBank/DDBJ whole genome shotgun (WGS) entry which is preliminary data.</text>
</comment>
<organism evidence="17 18">
    <name type="scientific">Trypanosoma brucei equiperdum</name>
    <dbReference type="NCBI Taxonomy" id="630700"/>
    <lineage>
        <taxon>Eukaryota</taxon>
        <taxon>Discoba</taxon>
        <taxon>Euglenozoa</taxon>
        <taxon>Kinetoplastea</taxon>
        <taxon>Metakinetoplastina</taxon>
        <taxon>Trypanosomatida</taxon>
        <taxon>Trypanosomatidae</taxon>
        <taxon>Trypanosoma</taxon>
    </lineage>
</organism>
<comment type="catalytic activity">
    <reaction evidence="14">
        <text>Ca(2+)(in) = Ca(2+)(out)</text>
        <dbReference type="Rhea" id="RHEA:29671"/>
        <dbReference type="ChEBI" id="CHEBI:29108"/>
    </reaction>
</comment>
<keyword evidence="3" id="KW-0813">Transport</keyword>
<dbReference type="AlphaFoldDB" id="A0A3L6KY61"/>
<keyword evidence="12 15" id="KW-0472">Membrane</keyword>
<feature type="transmembrane region" description="Helical" evidence="15">
    <location>
        <begin position="112"/>
        <end position="131"/>
    </location>
</feature>
<dbReference type="InterPro" id="IPR006769">
    <property type="entry name" value="MCU_C"/>
</dbReference>
<evidence type="ECO:0000256" key="9">
    <source>
        <dbReference type="ARBA" id="ARBA00022989"/>
    </source>
</evidence>
<keyword evidence="10" id="KW-0406">Ion transport</keyword>
<evidence type="ECO:0000256" key="15">
    <source>
        <dbReference type="SAM" id="Phobius"/>
    </source>
</evidence>
<sequence>MVGTVLRVYTHRTRCIGELCSVAPLCVILEQRRPGPSFGIRSQSREDNSVHFLPCEGAVDLSLRALSTIEGLRNYREHRLRPQLLVKRAELRQADDVKTRCDALGLRYADRCIAIAVALILIRNVVLFYWVYFLFDWNLVEPITYLLERGAVCLGFLWYGATSSDARFESFRQFLVSRRTQRLYAQHNFNAGHWKELVVEVEGLEEQLRGLESV</sequence>
<dbReference type="InterPro" id="IPR039055">
    <property type="entry name" value="MCU_fam"/>
</dbReference>
<protein>
    <recommendedName>
        <fullName evidence="16">Calcium uniporter protein C-terminal domain-containing protein</fullName>
    </recommendedName>
</protein>
<keyword evidence="7" id="KW-0999">Mitochondrion inner membrane</keyword>
<gene>
    <name evidence="17" type="ORF">DPX39_100027300</name>
</gene>
<reference evidence="17 18" key="1">
    <citation type="submission" date="2018-09" db="EMBL/GenBank/DDBJ databases">
        <title>whole genome sequence of T. equiperdum IVM-t1 strain.</title>
        <authorList>
            <person name="Suganuma K."/>
        </authorList>
    </citation>
    <scope>NUCLEOTIDE SEQUENCE [LARGE SCALE GENOMIC DNA]</scope>
    <source>
        <strain evidence="17 18">IVM-t1</strain>
    </source>
</reference>
<evidence type="ECO:0000256" key="14">
    <source>
        <dbReference type="ARBA" id="ARBA00036634"/>
    </source>
</evidence>
<evidence type="ECO:0000313" key="18">
    <source>
        <dbReference type="Proteomes" id="UP000266743"/>
    </source>
</evidence>
<keyword evidence="11" id="KW-0496">Mitochondrion</keyword>
<keyword evidence="9 15" id="KW-1133">Transmembrane helix</keyword>
<comment type="similarity">
    <text evidence="2">Belongs to the MCU (TC 1.A.77) family.</text>
</comment>
<dbReference type="PANTHER" id="PTHR13462">
    <property type="entry name" value="CALCIUM UNIPORTER PROTEIN, MITOCHONDRIAL"/>
    <property type="match status" value="1"/>
</dbReference>
<keyword evidence="4" id="KW-0109">Calcium transport</keyword>
<evidence type="ECO:0000256" key="11">
    <source>
        <dbReference type="ARBA" id="ARBA00023128"/>
    </source>
</evidence>
<keyword evidence="5" id="KW-0107">Calcium channel</keyword>
<evidence type="ECO:0000313" key="17">
    <source>
        <dbReference type="EMBL" id="RHW68806.1"/>
    </source>
</evidence>
<evidence type="ECO:0000256" key="7">
    <source>
        <dbReference type="ARBA" id="ARBA00022792"/>
    </source>
</evidence>
<name>A0A3L6KY61_9TRYP</name>
<dbReference type="GO" id="GO:0051560">
    <property type="term" value="P:mitochondrial calcium ion homeostasis"/>
    <property type="evidence" value="ECO:0007669"/>
    <property type="project" value="InterPro"/>
</dbReference>